<proteinExistence type="predicted"/>
<keyword evidence="1" id="KW-0812">Transmembrane</keyword>
<keyword evidence="1" id="KW-0472">Membrane</keyword>
<dbReference type="AlphaFoldDB" id="A0A7V2ZLX6"/>
<feature type="transmembrane region" description="Helical" evidence="1">
    <location>
        <begin position="72"/>
        <end position="94"/>
    </location>
</feature>
<accession>A0A7V2ZLX6</accession>
<feature type="transmembrane region" description="Helical" evidence="1">
    <location>
        <begin position="101"/>
        <end position="121"/>
    </location>
</feature>
<sequence length="180" mass="20837">MSDDFNKELQQSLKKAKPYSQTSEIKKWIPSLIILPIAIYWVLNRGEYGLIDNVDLVIHEAGHFFFMFFGKFIYTLGGTLMQIILPSLIAFTFFRNSYRTGVQFGLLWLGQNFINISVYAADAQARKLPLLGGKKVYHDWHYMLGELGILEYDYLVGYFFFFIAIVIFLIAVLLPLIIKD</sequence>
<evidence type="ECO:0000313" key="2">
    <source>
        <dbReference type="EMBL" id="HFI92424.1"/>
    </source>
</evidence>
<name>A0A7V2ZLX6_9BACT</name>
<evidence type="ECO:0000256" key="1">
    <source>
        <dbReference type="SAM" id="Phobius"/>
    </source>
</evidence>
<feature type="transmembrane region" description="Helical" evidence="1">
    <location>
        <begin position="155"/>
        <end position="178"/>
    </location>
</feature>
<gene>
    <name evidence="2" type="ORF">ENS31_12985</name>
</gene>
<organism evidence="2">
    <name type="scientific">Ignavibacterium album</name>
    <dbReference type="NCBI Taxonomy" id="591197"/>
    <lineage>
        <taxon>Bacteria</taxon>
        <taxon>Pseudomonadati</taxon>
        <taxon>Ignavibacteriota</taxon>
        <taxon>Ignavibacteria</taxon>
        <taxon>Ignavibacteriales</taxon>
        <taxon>Ignavibacteriaceae</taxon>
        <taxon>Ignavibacterium</taxon>
    </lineage>
</organism>
<keyword evidence="1" id="KW-1133">Transmembrane helix</keyword>
<reference evidence="2" key="1">
    <citation type="journal article" date="2020" name="mSystems">
        <title>Genome- and Community-Level Interaction Insights into Carbon Utilization and Element Cycling Functions of Hydrothermarchaeota in Hydrothermal Sediment.</title>
        <authorList>
            <person name="Zhou Z."/>
            <person name="Liu Y."/>
            <person name="Xu W."/>
            <person name="Pan J."/>
            <person name="Luo Z.H."/>
            <person name="Li M."/>
        </authorList>
    </citation>
    <scope>NUCLEOTIDE SEQUENCE [LARGE SCALE GENOMIC DNA]</scope>
    <source>
        <strain evidence="2">SpSt-479</strain>
    </source>
</reference>
<protein>
    <submittedName>
        <fullName evidence="2">Uncharacterized protein</fullName>
    </submittedName>
</protein>
<dbReference type="EMBL" id="DSUJ01000011">
    <property type="protein sequence ID" value="HFI92424.1"/>
    <property type="molecule type" value="Genomic_DNA"/>
</dbReference>
<comment type="caution">
    <text evidence="2">The sequence shown here is derived from an EMBL/GenBank/DDBJ whole genome shotgun (WGS) entry which is preliminary data.</text>
</comment>